<proteinExistence type="predicted"/>
<name>A0ABQ0GBH8_9PEZI</name>
<organism evidence="2 3">
    <name type="scientific">Madurella fahalii</name>
    <dbReference type="NCBI Taxonomy" id="1157608"/>
    <lineage>
        <taxon>Eukaryota</taxon>
        <taxon>Fungi</taxon>
        <taxon>Dikarya</taxon>
        <taxon>Ascomycota</taxon>
        <taxon>Pezizomycotina</taxon>
        <taxon>Sordariomycetes</taxon>
        <taxon>Sordariomycetidae</taxon>
        <taxon>Sordariales</taxon>
        <taxon>Sordariales incertae sedis</taxon>
        <taxon>Madurella</taxon>
    </lineage>
</organism>
<accession>A0ABQ0GBH8</accession>
<protein>
    <submittedName>
        <fullName evidence="2">Uncharacterized protein</fullName>
    </submittedName>
</protein>
<dbReference type="GeneID" id="98176074"/>
<dbReference type="EMBL" id="BAAFSV010000002">
    <property type="protein sequence ID" value="GAB1315121.1"/>
    <property type="molecule type" value="Genomic_DNA"/>
</dbReference>
<comment type="caution">
    <text evidence="2">The sequence shown here is derived from an EMBL/GenBank/DDBJ whole genome shotgun (WGS) entry which is preliminary data.</text>
</comment>
<keyword evidence="3" id="KW-1185">Reference proteome</keyword>
<reference evidence="2 3" key="1">
    <citation type="submission" date="2024-09" db="EMBL/GenBank/DDBJ databases">
        <title>Itraconazole resistance in Madurella fahalii resulting from another homologue of gene encoding cytochrome P450 14-alpha sterol demethylase (CYP51).</title>
        <authorList>
            <person name="Yoshioka I."/>
            <person name="Fahal A.H."/>
            <person name="Kaneko S."/>
            <person name="Yaguchi T."/>
        </authorList>
    </citation>
    <scope>NUCLEOTIDE SEQUENCE [LARGE SCALE GENOMIC DNA]</scope>
    <source>
        <strain evidence="2 3">IFM 68171</strain>
    </source>
</reference>
<evidence type="ECO:0000313" key="2">
    <source>
        <dbReference type="EMBL" id="GAB1315121.1"/>
    </source>
</evidence>
<sequence>MDPSEATDPLLLFCLDLSDSEPEEAADPTTASNGTPPQAEPSRAERTALSEEAFQTLKQTYRPKLENGDIHKTIPLPLLPSPEPLPKPSAQEILHAAEELYFFRRYREAVTFIDGVFDDSGTGEARLDGETKSSLRYYRRRCLERLESSSTS</sequence>
<dbReference type="Proteomes" id="UP001628179">
    <property type="component" value="Unassembled WGS sequence"/>
</dbReference>
<gene>
    <name evidence="2" type="ORF">MFIFM68171_05331</name>
</gene>
<feature type="region of interest" description="Disordered" evidence="1">
    <location>
        <begin position="16"/>
        <end position="50"/>
    </location>
</feature>
<evidence type="ECO:0000256" key="1">
    <source>
        <dbReference type="SAM" id="MobiDB-lite"/>
    </source>
</evidence>
<evidence type="ECO:0000313" key="3">
    <source>
        <dbReference type="Proteomes" id="UP001628179"/>
    </source>
</evidence>
<dbReference type="RefSeq" id="XP_070916852.1">
    <property type="nucleotide sequence ID" value="XM_071060751.1"/>
</dbReference>